<dbReference type="Bgee" id="ENSCHIG00000003197">
    <property type="expression patterns" value="Expressed in spleen and 9 other cell types or tissues"/>
</dbReference>
<dbReference type="Gene3D" id="2.60.40.10">
    <property type="entry name" value="Immunoglobulins"/>
    <property type="match status" value="1"/>
</dbReference>
<name>A0A452DP92_CAPHI</name>
<feature type="signal peptide" evidence="7">
    <location>
        <begin position="1"/>
        <end position="24"/>
    </location>
</feature>
<dbReference type="CDD" id="cd05716">
    <property type="entry name" value="IgV_pIgR_like"/>
    <property type="match status" value="1"/>
</dbReference>
<feature type="chain" id="PRO_5019198061" description="Ig-like domain-containing protein" evidence="7">
    <location>
        <begin position="25"/>
        <end position="196"/>
    </location>
</feature>
<dbReference type="InterPro" id="IPR050671">
    <property type="entry name" value="CD300_family_receptors"/>
</dbReference>
<dbReference type="FunFam" id="2.60.40.10:FF:000370">
    <property type="entry name" value="CMRF35-like molecule 1"/>
    <property type="match status" value="1"/>
</dbReference>
<reference evidence="9 10" key="1">
    <citation type="submission" date="2016-04" db="EMBL/GenBank/DDBJ databases">
        <title>Polished mammalian reference genomes with single-molecule sequencing and chromosome conformation capture applied to the Capra hircus genome.</title>
        <authorList>
            <person name="Bickhart D.M."/>
            <person name="Koren S."/>
            <person name="Rosen B."/>
            <person name="Hastie A."/>
            <person name="Liachko I."/>
            <person name="Sullivan S.T."/>
            <person name="Burton J."/>
            <person name="Sayre B.L."/>
            <person name="Huson H.J."/>
            <person name="Lee J."/>
            <person name="Lam E."/>
            <person name="Kelley C.M."/>
            <person name="Hutchison J.L."/>
            <person name="Zhou Y."/>
            <person name="Sun J."/>
            <person name="Crisa A."/>
            <person name="Schwartz J.C."/>
            <person name="Hammond J.A."/>
            <person name="Schroeder S.G."/>
            <person name="Liu G.E."/>
            <person name="Dunham M."/>
            <person name="Shendure J."/>
            <person name="Sonstegard T.S."/>
            <person name="Phillippy A.M."/>
            <person name="Van Tassell C.P."/>
            <person name="Smith T.P."/>
        </authorList>
    </citation>
    <scope>NUCLEOTIDE SEQUENCE [LARGE SCALE GENOMIC DNA]</scope>
</reference>
<accession>A0A452DP92</accession>
<reference evidence="9" key="3">
    <citation type="submission" date="2025-09" db="UniProtKB">
        <authorList>
            <consortium name="Ensembl"/>
        </authorList>
    </citation>
    <scope>IDENTIFICATION</scope>
</reference>
<keyword evidence="4" id="KW-0472">Membrane</keyword>
<keyword evidence="3 7" id="KW-0732">Signal</keyword>
<evidence type="ECO:0000259" key="8">
    <source>
        <dbReference type="PROSITE" id="PS50835"/>
    </source>
</evidence>
<dbReference type="InterPro" id="IPR007110">
    <property type="entry name" value="Ig-like_dom"/>
</dbReference>
<dbReference type="SUPFAM" id="SSF48726">
    <property type="entry name" value="Immunoglobulin"/>
    <property type="match status" value="1"/>
</dbReference>
<evidence type="ECO:0000256" key="1">
    <source>
        <dbReference type="ARBA" id="ARBA00004370"/>
    </source>
</evidence>
<dbReference type="Proteomes" id="UP000291000">
    <property type="component" value="Chromosome 19"/>
</dbReference>
<keyword evidence="10" id="KW-1185">Reference proteome</keyword>
<dbReference type="InterPro" id="IPR036179">
    <property type="entry name" value="Ig-like_dom_sf"/>
</dbReference>
<dbReference type="InterPro" id="IPR013106">
    <property type="entry name" value="Ig_V-set"/>
</dbReference>
<evidence type="ECO:0000256" key="6">
    <source>
        <dbReference type="SAM" id="MobiDB-lite"/>
    </source>
</evidence>
<dbReference type="PROSITE" id="PS50835">
    <property type="entry name" value="IG_LIKE"/>
    <property type="match status" value="1"/>
</dbReference>
<dbReference type="PANTHER" id="PTHR11860:SF115">
    <property type="entry name" value="IMMUNOGLOBULIN SUBTYPE DOMAIN-CONTAINING PROTEIN"/>
    <property type="match status" value="1"/>
</dbReference>
<dbReference type="SMART" id="SM00409">
    <property type="entry name" value="IG"/>
    <property type="match status" value="1"/>
</dbReference>
<dbReference type="EMBL" id="LWLT01000022">
    <property type="status" value="NOT_ANNOTATED_CDS"/>
    <property type="molecule type" value="Genomic_DNA"/>
</dbReference>
<evidence type="ECO:0000256" key="3">
    <source>
        <dbReference type="ARBA" id="ARBA00022729"/>
    </source>
</evidence>
<keyword evidence="5" id="KW-1015">Disulfide bond</keyword>
<sequence>MTPRGRAGWLPSALLLLQLPGCLSLSGPSRVTGIVGGSLSVECQYKEVFINNSKYWCKAPCLLSVEMVETRESEREVRRGRVSIRDRPANLTFTVTLESLREEDAGRYRCGIETSWFEGILRDSTFQIEVFVVPGEHRPPSLQHQAGHPDPQEGSGTERLGQDDQEEGGRTAGCGWCLRPMFTGTQARLCLLLGPP</sequence>
<dbReference type="PANTHER" id="PTHR11860">
    <property type="entry name" value="POLYMERIC-IMMUNOGLOBULIN RECEPTOR"/>
    <property type="match status" value="1"/>
</dbReference>
<dbReference type="InterPro" id="IPR003599">
    <property type="entry name" value="Ig_sub"/>
</dbReference>
<dbReference type="Ensembl" id="ENSCHIT00000004356.1">
    <property type="protein sequence ID" value="ENSCHIP00000001558.1"/>
    <property type="gene ID" value="ENSCHIG00000003197.1"/>
</dbReference>
<feature type="domain" description="Ig-like" evidence="8">
    <location>
        <begin position="11"/>
        <end position="110"/>
    </location>
</feature>
<protein>
    <recommendedName>
        <fullName evidence="8">Ig-like domain-containing protein</fullName>
    </recommendedName>
</protein>
<comment type="subcellular location">
    <subcellularLocation>
        <location evidence="1">Membrane</location>
    </subcellularLocation>
</comment>
<dbReference type="GO" id="GO:0004888">
    <property type="term" value="F:transmembrane signaling receptor activity"/>
    <property type="evidence" value="ECO:0007669"/>
    <property type="project" value="TreeGrafter"/>
</dbReference>
<dbReference type="STRING" id="9925.ENSCHIP00000001558"/>
<keyword evidence="2" id="KW-0812">Transmembrane</keyword>
<evidence type="ECO:0000313" key="9">
    <source>
        <dbReference type="Ensembl" id="ENSCHIP00000001558.1"/>
    </source>
</evidence>
<dbReference type="InterPro" id="IPR013783">
    <property type="entry name" value="Ig-like_fold"/>
</dbReference>
<evidence type="ECO:0000256" key="5">
    <source>
        <dbReference type="ARBA" id="ARBA00023157"/>
    </source>
</evidence>
<dbReference type="GO" id="GO:0005886">
    <property type="term" value="C:plasma membrane"/>
    <property type="evidence" value="ECO:0007669"/>
    <property type="project" value="TreeGrafter"/>
</dbReference>
<feature type="region of interest" description="Disordered" evidence="6">
    <location>
        <begin position="138"/>
        <end position="167"/>
    </location>
</feature>
<dbReference type="Pfam" id="PF07686">
    <property type="entry name" value="V-set"/>
    <property type="match status" value="1"/>
</dbReference>
<evidence type="ECO:0000256" key="4">
    <source>
        <dbReference type="ARBA" id="ARBA00023136"/>
    </source>
</evidence>
<dbReference type="GeneTree" id="ENSGT00940000159622"/>
<proteinExistence type="predicted"/>
<evidence type="ECO:0000313" key="10">
    <source>
        <dbReference type="Proteomes" id="UP000291000"/>
    </source>
</evidence>
<evidence type="ECO:0000256" key="2">
    <source>
        <dbReference type="ARBA" id="ARBA00022692"/>
    </source>
</evidence>
<reference evidence="9" key="2">
    <citation type="submission" date="2025-08" db="UniProtKB">
        <authorList>
            <consortium name="Ensembl"/>
        </authorList>
    </citation>
    <scope>IDENTIFICATION</scope>
</reference>
<organism evidence="9 10">
    <name type="scientific">Capra hircus</name>
    <name type="common">Goat</name>
    <dbReference type="NCBI Taxonomy" id="9925"/>
    <lineage>
        <taxon>Eukaryota</taxon>
        <taxon>Metazoa</taxon>
        <taxon>Chordata</taxon>
        <taxon>Craniata</taxon>
        <taxon>Vertebrata</taxon>
        <taxon>Euteleostomi</taxon>
        <taxon>Mammalia</taxon>
        <taxon>Eutheria</taxon>
        <taxon>Laurasiatheria</taxon>
        <taxon>Artiodactyla</taxon>
        <taxon>Ruminantia</taxon>
        <taxon>Pecora</taxon>
        <taxon>Bovidae</taxon>
        <taxon>Caprinae</taxon>
        <taxon>Capra</taxon>
    </lineage>
</organism>
<evidence type="ECO:0000256" key="7">
    <source>
        <dbReference type="SAM" id="SignalP"/>
    </source>
</evidence>
<dbReference type="AlphaFoldDB" id="A0A452DP92"/>